<accession>A0A1M7QU77</accession>
<feature type="domain" description="ATPase" evidence="1">
    <location>
        <begin position="30"/>
        <end position="192"/>
    </location>
</feature>
<dbReference type="Pfam" id="PF01637">
    <property type="entry name" value="ATPase_2"/>
    <property type="match status" value="1"/>
</dbReference>
<dbReference type="InterPro" id="IPR027417">
    <property type="entry name" value="P-loop_NTPase"/>
</dbReference>
<evidence type="ECO:0008006" key="5">
    <source>
        <dbReference type="Google" id="ProtNLM"/>
    </source>
</evidence>
<keyword evidence="4" id="KW-1185">Reference proteome</keyword>
<name>A0A1M7QU77_9ACTN</name>
<evidence type="ECO:0000313" key="4">
    <source>
        <dbReference type="Proteomes" id="UP000184440"/>
    </source>
</evidence>
<dbReference type="SUPFAM" id="SSF46785">
    <property type="entry name" value="Winged helix' DNA-binding domain"/>
    <property type="match status" value="1"/>
</dbReference>
<feature type="domain" description="DUF234" evidence="2">
    <location>
        <begin position="325"/>
        <end position="419"/>
    </location>
</feature>
<proteinExistence type="predicted"/>
<protein>
    <recommendedName>
        <fullName evidence="5">DUF234 domain-containing protein</fullName>
    </recommendedName>
</protein>
<dbReference type="InterPro" id="IPR011579">
    <property type="entry name" value="ATPase_dom"/>
</dbReference>
<dbReference type="OrthoDB" id="3209349at2"/>
<dbReference type="InterPro" id="IPR004256">
    <property type="entry name" value="DUF234"/>
</dbReference>
<dbReference type="STRING" id="134849.SAMN05443668_105331"/>
<gene>
    <name evidence="3" type="ORF">SAMN05443668_105331</name>
</gene>
<sequence>MAGFVGRARELKLLADLSTTVAAGSRTGRPGKALLIRGRRRVGKSRLVEEFVERSGLPSLYFTAVGGSYTQDLAGFSAAVAESDLPQAHLAVDFGAPQTWDAALTMLAQVLPTDTPSVVVLDELPYLVREDATFEGSLQKAFDRALSRLPVLLILIGSDIGMMEELNTYGRPFYQRGTDLVVPPLNPAEIGDMLGLTSADAFDAFLVTGGLPLILEEWPDGADLWTYLAAALDRPTSPLLVSGERVLAAEFPTETLAQQVLAAIGNGERTFTLIAREAGGMSPATLSRALNVLVSRQMVTAELPLSTQPSKLTRYRISDPYLRFWLAFVRAGIPTIERGRGELVLRGIQSRWTDWRGRAIEPVVRDALWRLADDQLPSGSDVIGSYWTRTNDPEIDIVAADRSPVAKHIAAVGSIKWHDEAAFDVRDLARLAQHRDRLPGTTPETPLFAVSRTGTRIDGLKTLTPDDLIPAWPL</sequence>
<reference evidence="3 4" key="1">
    <citation type="submission" date="2016-11" db="EMBL/GenBank/DDBJ databases">
        <authorList>
            <person name="Jaros S."/>
            <person name="Januszkiewicz K."/>
            <person name="Wedrychowicz H."/>
        </authorList>
    </citation>
    <scope>NUCLEOTIDE SEQUENCE [LARGE SCALE GENOMIC DNA]</scope>
    <source>
        <strain evidence="3 4">DSM 46144</strain>
    </source>
</reference>
<dbReference type="Proteomes" id="UP000184440">
    <property type="component" value="Unassembled WGS sequence"/>
</dbReference>
<dbReference type="RefSeq" id="WP_073258909.1">
    <property type="nucleotide sequence ID" value="NZ_FRCS01000005.1"/>
</dbReference>
<dbReference type="Gene3D" id="3.40.50.300">
    <property type="entry name" value="P-loop containing nucleotide triphosphate hydrolases"/>
    <property type="match status" value="1"/>
</dbReference>
<dbReference type="Pfam" id="PF03008">
    <property type="entry name" value="DUF234"/>
    <property type="match status" value="1"/>
</dbReference>
<dbReference type="PANTHER" id="PTHR34704">
    <property type="entry name" value="ATPASE"/>
    <property type="match status" value="1"/>
</dbReference>
<dbReference type="InterPro" id="IPR036390">
    <property type="entry name" value="WH_DNA-bd_sf"/>
</dbReference>
<dbReference type="AlphaFoldDB" id="A0A1M7QU77"/>
<dbReference type="EMBL" id="FRCS01000005">
    <property type="protein sequence ID" value="SHN34979.1"/>
    <property type="molecule type" value="Genomic_DNA"/>
</dbReference>
<evidence type="ECO:0000259" key="1">
    <source>
        <dbReference type="Pfam" id="PF01637"/>
    </source>
</evidence>
<dbReference type="PANTHER" id="PTHR34704:SF1">
    <property type="entry name" value="ATPASE"/>
    <property type="match status" value="1"/>
</dbReference>
<dbReference type="GO" id="GO:0005524">
    <property type="term" value="F:ATP binding"/>
    <property type="evidence" value="ECO:0007669"/>
    <property type="project" value="InterPro"/>
</dbReference>
<evidence type="ECO:0000259" key="2">
    <source>
        <dbReference type="Pfam" id="PF03008"/>
    </source>
</evidence>
<evidence type="ECO:0000313" key="3">
    <source>
        <dbReference type="EMBL" id="SHN34979.1"/>
    </source>
</evidence>
<organism evidence="3 4">
    <name type="scientific">Cryptosporangium aurantiacum</name>
    <dbReference type="NCBI Taxonomy" id="134849"/>
    <lineage>
        <taxon>Bacteria</taxon>
        <taxon>Bacillati</taxon>
        <taxon>Actinomycetota</taxon>
        <taxon>Actinomycetes</taxon>
        <taxon>Cryptosporangiales</taxon>
        <taxon>Cryptosporangiaceae</taxon>
        <taxon>Cryptosporangium</taxon>
    </lineage>
</organism>
<dbReference type="SUPFAM" id="SSF52540">
    <property type="entry name" value="P-loop containing nucleoside triphosphate hydrolases"/>
    <property type="match status" value="1"/>
</dbReference>